<sequence length="182" mass="20410">MSDFSWDGSDIVLEHQPKTAVYTNDRGQVVIRQEAGSLDPEDVWVYFDAANALGLCRAILRAAGHGDIEFIRNCGGGGYEDVELPELPSPRERRLVEEMKVARPDVDWDKASADFDKLTAKTEPKDPTAAERKRRQRERERDTRDATPLAPVTSVTSAVTSRPALNDSWLFNEEVKETAHAR</sequence>
<gene>
    <name evidence="2" type="ORF">ABIF29_009633</name>
</gene>
<dbReference type="RefSeq" id="WP_016848117.1">
    <property type="nucleotide sequence ID" value="NZ_CP126026.1"/>
</dbReference>
<proteinExistence type="predicted"/>
<dbReference type="Proteomes" id="UP001565471">
    <property type="component" value="Unassembled WGS sequence"/>
</dbReference>
<reference evidence="2 3" key="1">
    <citation type="submission" date="2024-07" db="EMBL/GenBank/DDBJ databases">
        <title>Genomic Encyclopedia of Type Strains, Phase V (KMG-V): Genome sequencing to study the core and pangenomes of soil and plant-associated prokaryotes.</title>
        <authorList>
            <person name="Whitman W."/>
        </authorList>
    </citation>
    <scope>NUCLEOTIDE SEQUENCE [LARGE SCALE GENOMIC DNA]</scope>
    <source>
        <strain evidence="2 3">USDA 415</strain>
    </source>
</reference>
<feature type="compositionally biased region" description="Basic and acidic residues" evidence="1">
    <location>
        <begin position="112"/>
        <end position="145"/>
    </location>
</feature>
<dbReference type="EMBL" id="JBGBZA010000002">
    <property type="protein sequence ID" value="MEY9322834.1"/>
    <property type="molecule type" value="Genomic_DNA"/>
</dbReference>
<feature type="compositionally biased region" description="Basic and acidic residues" evidence="1">
    <location>
        <begin position="173"/>
        <end position="182"/>
    </location>
</feature>
<evidence type="ECO:0000313" key="3">
    <source>
        <dbReference type="Proteomes" id="UP001565471"/>
    </source>
</evidence>
<accession>A0ABV4FI82</accession>
<comment type="caution">
    <text evidence="2">The sequence shown here is derived from an EMBL/GenBank/DDBJ whole genome shotgun (WGS) entry which is preliminary data.</text>
</comment>
<feature type="region of interest" description="Disordered" evidence="1">
    <location>
        <begin position="112"/>
        <end position="182"/>
    </location>
</feature>
<evidence type="ECO:0000313" key="2">
    <source>
        <dbReference type="EMBL" id="MEY9322834.1"/>
    </source>
</evidence>
<organism evidence="2 3">
    <name type="scientific">Bradyrhizobium elkanii</name>
    <dbReference type="NCBI Taxonomy" id="29448"/>
    <lineage>
        <taxon>Bacteria</taxon>
        <taxon>Pseudomonadati</taxon>
        <taxon>Pseudomonadota</taxon>
        <taxon>Alphaproteobacteria</taxon>
        <taxon>Hyphomicrobiales</taxon>
        <taxon>Nitrobacteraceae</taxon>
        <taxon>Bradyrhizobium</taxon>
    </lineage>
</organism>
<keyword evidence="3" id="KW-1185">Reference proteome</keyword>
<evidence type="ECO:0000256" key="1">
    <source>
        <dbReference type="SAM" id="MobiDB-lite"/>
    </source>
</evidence>
<protein>
    <submittedName>
        <fullName evidence="2">Uncharacterized protein</fullName>
    </submittedName>
</protein>
<name>A0ABV4FI82_BRAEL</name>